<dbReference type="GO" id="GO:0008408">
    <property type="term" value="F:3'-5' exonuclease activity"/>
    <property type="evidence" value="ECO:0007669"/>
    <property type="project" value="TreeGrafter"/>
</dbReference>
<accession>A0A543K4B2</accession>
<dbReference type="PANTHER" id="PTHR30231:SF41">
    <property type="entry name" value="DNA POLYMERASE III SUBUNIT EPSILON"/>
    <property type="match status" value="1"/>
</dbReference>
<comment type="caution">
    <text evidence="2">The sequence shown here is derived from an EMBL/GenBank/DDBJ whole genome shotgun (WGS) entry which is preliminary data.</text>
</comment>
<dbReference type="EMBL" id="VFPT01000004">
    <property type="protein sequence ID" value="TQM89910.1"/>
    <property type="molecule type" value="Genomic_DNA"/>
</dbReference>
<dbReference type="OrthoDB" id="9763470at2"/>
<protein>
    <submittedName>
        <fullName evidence="2">Exodeoxyribonuclease I subunit C</fullName>
    </submittedName>
</protein>
<evidence type="ECO:0000313" key="3">
    <source>
        <dbReference type="Proteomes" id="UP000320582"/>
    </source>
</evidence>
<dbReference type="AlphaFoldDB" id="A0A543K4B2"/>
<dbReference type="SUPFAM" id="SSF53098">
    <property type="entry name" value="Ribonuclease H-like"/>
    <property type="match status" value="1"/>
</dbReference>
<dbReference type="GO" id="GO:0005829">
    <property type="term" value="C:cytosol"/>
    <property type="evidence" value="ECO:0007669"/>
    <property type="project" value="TreeGrafter"/>
</dbReference>
<dbReference type="InterPro" id="IPR013520">
    <property type="entry name" value="Ribonucl_H"/>
</dbReference>
<dbReference type="RefSeq" id="WP_142085489.1">
    <property type="nucleotide sequence ID" value="NZ_VFPT01000004.1"/>
</dbReference>
<dbReference type="Pfam" id="PF00929">
    <property type="entry name" value="RNase_T"/>
    <property type="match status" value="1"/>
</dbReference>
<name>A0A543K4B2_9RHOB</name>
<dbReference type="InterPro" id="IPR036397">
    <property type="entry name" value="RNaseH_sf"/>
</dbReference>
<dbReference type="InterPro" id="IPR012337">
    <property type="entry name" value="RNaseH-like_sf"/>
</dbReference>
<keyword evidence="3" id="KW-1185">Reference proteome</keyword>
<gene>
    <name evidence="2" type="ORF">BD293_4224</name>
</gene>
<dbReference type="SMART" id="SM00479">
    <property type="entry name" value="EXOIII"/>
    <property type="match status" value="1"/>
</dbReference>
<evidence type="ECO:0000313" key="2">
    <source>
        <dbReference type="EMBL" id="TQM89910.1"/>
    </source>
</evidence>
<dbReference type="GO" id="GO:0003676">
    <property type="term" value="F:nucleic acid binding"/>
    <property type="evidence" value="ECO:0007669"/>
    <property type="project" value="InterPro"/>
</dbReference>
<proteinExistence type="predicted"/>
<dbReference type="PANTHER" id="PTHR30231">
    <property type="entry name" value="DNA POLYMERASE III SUBUNIT EPSILON"/>
    <property type="match status" value="1"/>
</dbReference>
<dbReference type="Gene3D" id="3.30.420.10">
    <property type="entry name" value="Ribonuclease H-like superfamily/Ribonuclease H"/>
    <property type="match status" value="1"/>
</dbReference>
<evidence type="ECO:0000259" key="1">
    <source>
        <dbReference type="PROSITE" id="PS51784"/>
    </source>
</evidence>
<dbReference type="GO" id="GO:0045004">
    <property type="term" value="P:DNA replication proofreading"/>
    <property type="evidence" value="ECO:0007669"/>
    <property type="project" value="TreeGrafter"/>
</dbReference>
<sequence>MTFAFYDLETTGISPAFDQPLQFAAILTDGEFREIERVNLRCRIAPHIIPSPWALAVTGVRPAQLIDPSLPSLFEFTQEIAALIERWSPSTWTGFNSIRFDEEMLRQAFYQNLQADIFATQFNGNTRFDILTALYATWHKQPDLLKWPVDEAGRVRFKLDMVAPQNGFTAHNAHDALGDVEATLHLAKLIAGRAPELWAELLGNCTKSKVQTRLETFQPMALVEGSRSGGPRVTHGCFCGYSKGNQNEAAFFDLDAADPTELICADDNTLLAAITTSPKAIQTVAVNKAPALLEVSDLSPLQMQRAEVIAKTPEFRVRVSHALAARFPKDPDTSAPQVEKRIFEGALLHGPTMV</sequence>
<dbReference type="PROSITE" id="PS51784">
    <property type="entry name" value="EXOI_SH3"/>
    <property type="match status" value="1"/>
</dbReference>
<feature type="domain" description="ExoI SH3-like" evidence="1">
    <location>
        <begin position="195"/>
        <end position="350"/>
    </location>
</feature>
<dbReference type="InterPro" id="IPR034747">
    <property type="entry name" value="EXOI_SH3"/>
</dbReference>
<dbReference type="Proteomes" id="UP000320582">
    <property type="component" value="Unassembled WGS sequence"/>
</dbReference>
<organism evidence="2 3">
    <name type="scientific">Roseinatronobacter monicus</name>
    <dbReference type="NCBI Taxonomy" id="393481"/>
    <lineage>
        <taxon>Bacteria</taxon>
        <taxon>Pseudomonadati</taxon>
        <taxon>Pseudomonadota</taxon>
        <taxon>Alphaproteobacteria</taxon>
        <taxon>Rhodobacterales</taxon>
        <taxon>Paracoccaceae</taxon>
        <taxon>Roseinatronobacter</taxon>
    </lineage>
</organism>
<reference evidence="2 3" key="1">
    <citation type="submission" date="2019-06" db="EMBL/GenBank/DDBJ databases">
        <title>Genomic Encyclopedia of Archaeal and Bacterial Type Strains, Phase II (KMG-II): from individual species to whole genera.</title>
        <authorList>
            <person name="Goeker M."/>
        </authorList>
    </citation>
    <scope>NUCLEOTIDE SEQUENCE [LARGE SCALE GENOMIC DNA]</scope>
    <source>
        <strain evidence="2 3">DSM 18423</strain>
    </source>
</reference>